<comment type="caution">
    <text evidence="2">The sequence shown here is derived from an EMBL/GenBank/DDBJ whole genome shotgun (WGS) entry which is preliminary data.</text>
</comment>
<evidence type="ECO:0000313" key="3">
    <source>
        <dbReference type="Proteomes" id="UP001221898"/>
    </source>
</evidence>
<keyword evidence="3" id="KW-1185">Reference proteome</keyword>
<feature type="region of interest" description="Disordered" evidence="1">
    <location>
        <begin position="1"/>
        <end position="58"/>
    </location>
</feature>
<evidence type="ECO:0000256" key="1">
    <source>
        <dbReference type="SAM" id="MobiDB-lite"/>
    </source>
</evidence>
<protein>
    <submittedName>
        <fullName evidence="2">Uncharacterized protein</fullName>
    </submittedName>
</protein>
<feature type="compositionally biased region" description="Low complexity" evidence="1">
    <location>
        <begin position="41"/>
        <end position="50"/>
    </location>
</feature>
<feature type="region of interest" description="Disordered" evidence="1">
    <location>
        <begin position="93"/>
        <end position="114"/>
    </location>
</feature>
<dbReference type="AlphaFoldDB" id="A0AAD7SW06"/>
<gene>
    <name evidence="2" type="ORF">AAFF_G00217940</name>
</gene>
<name>A0AAD7SW06_9TELE</name>
<reference evidence="2" key="1">
    <citation type="journal article" date="2023" name="Science">
        <title>Genome structures resolve the early diversification of teleost fishes.</title>
        <authorList>
            <person name="Parey E."/>
            <person name="Louis A."/>
            <person name="Montfort J."/>
            <person name="Bouchez O."/>
            <person name="Roques C."/>
            <person name="Iampietro C."/>
            <person name="Lluch J."/>
            <person name="Castinel A."/>
            <person name="Donnadieu C."/>
            <person name="Desvignes T."/>
            <person name="Floi Bucao C."/>
            <person name="Jouanno E."/>
            <person name="Wen M."/>
            <person name="Mejri S."/>
            <person name="Dirks R."/>
            <person name="Jansen H."/>
            <person name="Henkel C."/>
            <person name="Chen W.J."/>
            <person name="Zahm M."/>
            <person name="Cabau C."/>
            <person name="Klopp C."/>
            <person name="Thompson A.W."/>
            <person name="Robinson-Rechavi M."/>
            <person name="Braasch I."/>
            <person name="Lecointre G."/>
            <person name="Bobe J."/>
            <person name="Postlethwait J.H."/>
            <person name="Berthelot C."/>
            <person name="Roest Crollius H."/>
            <person name="Guiguen Y."/>
        </authorList>
    </citation>
    <scope>NUCLEOTIDE SEQUENCE</scope>
    <source>
        <strain evidence="2">NC1722</strain>
    </source>
</reference>
<sequence length="114" mass="12424">MCNLPVFTRTPHVPVPHETHSAQRTANLRRSLVTGKKNRSVSKSFSASRSTESDLHGREPCCRGQWGRACPHPALSPDPRRWALMNGCLSDAPPGFGGAGRDSRGALPAIDRRL</sequence>
<dbReference type="EMBL" id="JAINUG010000029">
    <property type="protein sequence ID" value="KAJ8409735.1"/>
    <property type="molecule type" value="Genomic_DNA"/>
</dbReference>
<organism evidence="2 3">
    <name type="scientific">Aldrovandia affinis</name>
    <dbReference type="NCBI Taxonomy" id="143900"/>
    <lineage>
        <taxon>Eukaryota</taxon>
        <taxon>Metazoa</taxon>
        <taxon>Chordata</taxon>
        <taxon>Craniata</taxon>
        <taxon>Vertebrata</taxon>
        <taxon>Euteleostomi</taxon>
        <taxon>Actinopterygii</taxon>
        <taxon>Neopterygii</taxon>
        <taxon>Teleostei</taxon>
        <taxon>Notacanthiformes</taxon>
        <taxon>Halosauridae</taxon>
        <taxon>Aldrovandia</taxon>
    </lineage>
</organism>
<dbReference type="Proteomes" id="UP001221898">
    <property type="component" value="Unassembled WGS sequence"/>
</dbReference>
<proteinExistence type="predicted"/>
<evidence type="ECO:0000313" key="2">
    <source>
        <dbReference type="EMBL" id="KAJ8409735.1"/>
    </source>
</evidence>
<accession>A0AAD7SW06</accession>